<sequence length="111" mass="12267">MASSVASSGRTERFDELCEAIAREQGGTDVYVKAANVLRRANGAYSLVGLEDGGERVVYHYEGVFASAIPYDAEGVRQHEAETLARNEDVREGLTDVEYAWVHPAYRDLLE</sequence>
<dbReference type="AlphaFoldDB" id="A0ABD5PZR8"/>
<dbReference type="EMBL" id="JBHSHT010000001">
    <property type="protein sequence ID" value="MFC4823974.1"/>
    <property type="molecule type" value="Genomic_DNA"/>
</dbReference>
<proteinExistence type="predicted"/>
<comment type="caution">
    <text evidence="1">The sequence shown here is derived from an EMBL/GenBank/DDBJ whole genome shotgun (WGS) entry which is preliminary data.</text>
</comment>
<dbReference type="GeneID" id="73047231"/>
<reference evidence="1 2" key="1">
    <citation type="journal article" date="2019" name="Int. J. Syst. Evol. Microbiol.">
        <title>The Global Catalogue of Microorganisms (GCM) 10K type strain sequencing project: providing services to taxonomists for standard genome sequencing and annotation.</title>
        <authorList>
            <consortium name="The Broad Institute Genomics Platform"/>
            <consortium name="The Broad Institute Genome Sequencing Center for Infectious Disease"/>
            <person name="Wu L."/>
            <person name="Ma J."/>
        </authorList>
    </citation>
    <scope>NUCLEOTIDE SEQUENCE [LARGE SCALE GENOMIC DNA]</scope>
    <source>
        <strain evidence="1 2">XZYJ18</strain>
    </source>
</reference>
<name>A0ABD5PZR8_9EURY</name>
<organism evidence="1 2">
    <name type="scientific">Halorussus aquaticus</name>
    <dbReference type="NCBI Taxonomy" id="2953748"/>
    <lineage>
        <taxon>Archaea</taxon>
        <taxon>Methanobacteriati</taxon>
        <taxon>Methanobacteriota</taxon>
        <taxon>Stenosarchaea group</taxon>
        <taxon>Halobacteria</taxon>
        <taxon>Halobacteriales</taxon>
        <taxon>Haladaptataceae</taxon>
        <taxon>Halorussus</taxon>
    </lineage>
</organism>
<evidence type="ECO:0000313" key="1">
    <source>
        <dbReference type="EMBL" id="MFC4823974.1"/>
    </source>
</evidence>
<protein>
    <submittedName>
        <fullName evidence="1">Uncharacterized protein</fullName>
    </submittedName>
</protein>
<dbReference type="RefSeq" id="WP_254270187.1">
    <property type="nucleotide sequence ID" value="NZ_CP100401.1"/>
</dbReference>
<gene>
    <name evidence="1" type="ORF">ACFO9K_06840</name>
</gene>
<evidence type="ECO:0000313" key="2">
    <source>
        <dbReference type="Proteomes" id="UP001595945"/>
    </source>
</evidence>
<dbReference type="Proteomes" id="UP001595945">
    <property type="component" value="Unassembled WGS sequence"/>
</dbReference>
<accession>A0ABD5PZR8</accession>
<keyword evidence="2" id="KW-1185">Reference proteome</keyword>